<reference evidence="6 7" key="1">
    <citation type="submission" date="2019-01" db="EMBL/GenBank/DDBJ databases">
        <title>Whole Genome of Ornithobacterium rhinotracheale FARPER-174b.</title>
        <authorList>
            <person name="Tataje-Lavanda L.A."/>
            <person name="Montalvan A."/>
            <person name="Montesinos R."/>
            <person name="Zimic M."/>
            <person name="Fernandez-Sanchez M."/>
            <person name="Fernandez-Diaz M."/>
        </authorList>
    </citation>
    <scope>NUCLEOTIDE SEQUENCE [LARGE SCALE GENOMIC DNA]</scope>
    <source>
        <strain evidence="6 7">FARPER-174b</strain>
    </source>
</reference>
<evidence type="ECO:0000313" key="7">
    <source>
        <dbReference type="Proteomes" id="UP000287701"/>
    </source>
</evidence>
<dbReference type="Proteomes" id="UP000287701">
    <property type="component" value="Chromosome"/>
</dbReference>
<dbReference type="OrthoDB" id="9800034at2"/>
<evidence type="ECO:0000313" key="6">
    <source>
        <dbReference type="EMBL" id="QAR30675.1"/>
    </source>
</evidence>
<dbReference type="InterPro" id="IPR010652">
    <property type="entry name" value="DUF1232"/>
</dbReference>
<dbReference type="GO" id="GO:0012505">
    <property type="term" value="C:endomembrane system"/>
    <property type="evidence" value="ECO:0007669"/>
    <property type="project" value="UniProtKB-SubCell"/>
</dbReference>
<organism evidence="6 7">
    <name type="scientific">Ornithobacterium rhinotracheale</name>
    <dbReference type="NCBI Taxonomy" id="28251"/>
    <lineage>
        <taxon>Bacteria</taxon>
        <taxon>Pseudomonadati</taxon>
        <taxon>Bacteroidota</taxon>
        <taxon>Flavobacteriia</taxon>
        <taxon>Flavobacteriales</taxon>
        <taxon>Weeksellaceae</taxon>
        <taxon>Ornithobacterium</taxon>
    </lineage>
</organism>
<evidence type="ECO:0000256" key="3">
    <source>
        <dbReference type="ARBA" id="ARBA00022989"/>
    </source>
</evidence>
<evidence type="ECO:0000256" key="1">
    <source>
        <dbReference type="ARBA" id="ARBA00004127"/>
    </source>
</evidence>
<proteinExistence type="predicted"/>
<evidence type="ECO:0000259" key="5">
    <source>
        <dbReference type="Pfam" id="PF06803"/>
    </source>
</evidence>
<sequence length="109" mass="12619">MGKRRLLSELWNNRHEINKDNIQEKAKAFSRMVPLMIKGEYKPKSKANIIIGLGAVIYAVSPLDLIPDFIPGGFLDDVIIMGYGIKKVNQEIERFLEWEEQQQNEIFLD</sequence>
<protein>
    <submittedName>
        <fullName evidence="6">DUF1232 domain-containing protein</fullName>
    </submittedName>
</protein>
<keyword evidence="2" id="KW-0812">Transmembrane</keyword>
<dbReference type="Pfam" id="PF06803">
    <property type="entry name" value="DUF1232"/>
    <property type="match status" value="1"/>
</dbReference>
<evidence type="ECO:0000256" key="2">
    <source>
        <dbReference type="ARBA" id="ARBA00022692"/>
    </source>
</evidence>
<dbReference type="OMA" id="YLAWEIL"/>
<comment type="subcellular location">
    <subcellularLocation>
        <location evidence="1">Endomembrane system</location>
        <topology evidence="1">Multi-pass membrane protein</topology>
    </subcellularLocation>
</comment>
<dbReference type="EMBL" id="CP035107">
    <property type="protein sequence ID" value="QAR30675.1"/>
    <property type="molecule type" value="Genomic_DNA"/>
</dbReference>
<name>A0A410JR89_ORNRH</name>
<gene>
    <name evidence="6" type="ORF">EQP59_04625</name>
</gene>
<keyword evidence="4" id="KW-0472">Membrane</keyword>
<dbReference type="AlphaFoldDB" id="A0A410JR89"/>
<feature type="domain" description="DUF1232" evidence="5">
    <location>
        <begin position="51"/>
        <end position="81"/>
    </location>
</feature>
<evidence type="ECO:0000256" key="4">
    <source>
        <dbReference type="ARBA" id="ARBA00023136"/>
    </source>
</evidence>
<accession>A0A410JR89</accession>
<keyword evidence="3" id="KW-1133">Transmembrane helix</keyword>